<keyword evidence="4" id="KW-1185">Reference proteome</keyword>
<accession>A0A0G4H6A7</accession>
<organism evidence="3 4">
    <name type="scientific">Vitrella brassicaformis (strain CCMP3155)</name>
    <dbReference type="NCBI Taxonomy" id="1169540"/>
    <lineage>
        <taxon>Eukaryota</taxon>
        <taxon>Sar</taxon>
        <taxon>Alveolata</taxon>
        <taxon>Colpodellida</taxon>
        <taxon>Vitrellaceae</taxon>
        <taxon>Vitrella</taxon>
    </lineage>
</organism>
<feature type="compositionally biased region" description="Low complexity" evidence="1">
    <location>
        <begin position="454"/>
        <end position="482"/>
    </location>
</feature>
<feature type="transmembrane region" description="Helical" evidence="2">
    <location>
        <begin position="259"/>
        <end position="279"/>
    </location>
</feature>
<dbReference type="VEuPathDB" id="CryptoDB:Vbra_6591"/>
<dbReference type="Proteomes" id="UP000041254">
    <property type="component" value="Unassembled WGS sequence"/>
</dbReference>
<proteinExistence type="predicted"/>
<evidence type="ECO:0000313" key="3">
    <source>
        <dbReference type="EMBL" id="CEM39144.1"/>
    </source>
</evidence>
<dbReference type="InParanoid" id="A0A0G4H6A7"/>
<feature type="region of interest" description="Disordered" evidence="1">
    <location>
        <begin position="449"/>
        <end position="500"/>
    </location>
</feature>
<feature type="region of interest" description="Disordered" evidence="1">
    <location>
        <begin position="63"/>
        <end position="88"/>
    </location>
</feature>
<feature type="transmembrane region" description="Helical" evidence="2">
    <location>
        <begin position="234"/>
        <end position="253"/>
    </location>
</feature>
<dbReference type="EMBL" id="CDMY01001028">
    <property type="protein sequence ID" value="CEM39144.1"/>
    <property type="molecule type" value="Genomic_DNA"/>
</dbReference>
<gene>
    <name evidence="3" type="ORF">Vbra_6591</name>
</gene>
<protein>
    <submittedName>
        <fullName evidence="3">Uncharacterized protein</fullName>
    </submittedName>
</protein>
<keyword evidence="2" id="KW-0812">Transmembrane</keyword>
<name>A0A0G4H6A7_VITBC</name>
<feature type="transmembrane region" description="Helical" evidence="2">
    <location>
        <begin position="299"/>
        <end position="323"/>
    </location>
</feature>
<sequence>MKMTEPETESNDVARTFPTISPIVTVRLNQIEGDSSPVIESSDHWSAESVWSDNEVDVTLTEQPEHDRGKVGGPAEHPGDCNLPALPRERGDWQLMPTRRTFRERVQRFFSVFIDREPPSERRGRSRDGVMMEEAGLPRGEREQELAIAAVEREFHDAAGYNAAYQEFETRMRYEEAEGPDGLMVDVLVGAEFHPEPESTDWGIFWLICTLMVEGVGGDCLYRCRRRLRKSCPVVFPLLVFTLLTSVSHHVHLSSIVQNAFLGPALYICIGAVTPYLFYRQAADDMNMSSVREKRIYALQATLTWFMPLITMTIWLTLFLPLATKAQSDARRTKIAFIALIVGRPLIGIATGTARFIAHGPPTRTAPLIFTSAMLYISVPRLIQARMESVEAKVVNSLIFATFDFLTDLFLPYGDIIKTTLWRHIKDKCISAANTSVMTLKRKIRARCPPPAPAAAATSTTPEAPQSSPAVSPAAPRSRLPPGVGDKSRPFNVRSAACRP</sequence>
<reference evidence="3 4" key="1">
    <citation type="submission" date="2014-11" db="EMBL/GenBank/DDBJ databases">
        <authorList>
            <person name="Zhu J."/>
            <person name="Qi W."/>
            <person name="Song R."/>
        </authorList>
    </citation>
    <scope>NUCLEOTIDE SEQUENCE [LARGE SCALE GENOMIC DNA]</scope>
</reference>
<dbReference type="AlphaFoldDB" id="A0A0G4H6A7"/>
<evidence type="ECO:0000256" key="1">
    <source>
        <dbReference type="SAM" id="MobiDB-lite"/>
    </source>
</evidence>
<keyword evidence="2" id="KW-1133">Transmembrane helix</keyword>
<feature type="transmembrane region" description="Helical" evidence="2">
    <location>
        <begin position="335"/>
        <end position="358"/>
    </location>
</feature>
<evidence type="ECO:0000313" key="4">
    <source>
        <dbReference type="Proteomes" id="UP000041254"/>
    </source>
</evidence>
<evidence type="ECO:0000256" key="2">
    <source>
        <dbReference type="SAM" id="Phobius"/>
    </source>
</evidence>
<keyword evidence="2" id="KW-0472">Membrane</keyword>
<dbReference type="PhylomeDB" id="A0A0G4H6A7"/>